<protein>
    <recommendedName>
        <fullName evidence="4">Coiled-coil domain-containing protein 43</fullName>
    </recommendedName>
</protein>
<dbReference type="EMBL" id="JAVEPI010000002">
    <property type="protein sequence ID" value="KAK1443690.1"/>
    <property type="molecule type" value="Genomic_DNA"/>
</dbReference>
<feature type="compositionally biased region" description="Basic and acidic residues" evidence="1">
    <location>
        <begin position="190"/>
        <end position="217"/>
    </location>
</feature>
<name>A0AAD8LJ35_BABGI</name>
<sequence length="223" mass="25583">MAAILLEWLPKIGLDADEDLSTYLLEIIEVEGVESCVEWLESATNGDHSNEIKAFVNEVYASITNDKKREQEEMQHKSQLERTLDNSVDEIIRKLNCNKLSHRNGTTNGKSANGKMRGISGLDNHVKRDIVQKYASVEVKTLHLDDDGNFYSSGVAVDNNDGEDANIPANTNVARVRQQQNEIRLSQKQKHQEEQEKARQQKIDKQKREEMEKLRCQKKERHK</sequence>
<gene>
    <name evidence="2" type="ORF">BgAZ_205660</name>
</gene>
<keyword evidence="3" id="KW-1185">Reference proteome</keyword>
<evidence type="ECO:0000313" key="3">
    <source>
        <dbReference type="Proteomes" id="UP001230268"/>
    </source>
</evidence>
<reference evidence="2" key="1">
    <citation type="submission" date="2023-08" db="EMBL/GenBank/DDBJ databases">
        <title>Draft sequence of the Babesia gibsoni genome.</title>
        <authorList>
            <person name="Yamagishi J.Y."/>
            <person name="Xuan X.X."/>
        </authorList>
    </citation>
    <scope>NUCLEOTIDE SEQUENCE</scope>
    <source>
        <strain evidence="2">Azabu</strain>
    </source>
</reference>
<dbReference type="AlphaFoldDB" id="A0AAD8LJ35"/>
<feature type="region of interest" description="Disordered" evidence="1">
    <location>
        <begin position="183"/>
        <end position="223"/>
    </location>
</feature>
<evidence type="ECO:0000256" key="1">
    <source>
        <dbReference type="SAM" id="MobiDB-lite"/>
    </source>
</evidence>
<dbReference type="Proteomes" id="UP001230268">
    <property type="component" value="Unassembled WGS sequence"/>
</dbReference>
<accession>A0AAD8LJ35</accession>
<comment type="caution">
    <text evidence="2">The sequence shown here is derived from an EMBL/GenBank/DDBJ whole genome shotgun (WGS) entry which is preliminary data.</text>
</comment>
<organism evidence="2 3">
    <name type="scientific">Babesia gibsoni</name>
    <dbReference type="NCBI Taxonomy" id="33632"/>
    <lineage>
        <taxon>Eukaryota</taxon>
        <taxon>Sar</taxon>
        <taxon>Alveolata</taxon>
        <taxon>Apicomplexa</taxon>
        <taxon>Aconoidasida</taxon>
        <taxon>Piroplasmida</taxon>
        <taxon>Babesiidae</taxon>
        <taxon>Babesia</taxon>
    </lineage>
</organism>
<evidence type="ECO:0000313" key="2">
    <source>
        <dbReference type="EMBL" id="KAK1443690.1"/>
    </source>
</evidence>
<proteinExistence type="predicted"/>
<evidence type="ECO:0008006" key="4">
    <source>
        <dbReference type="Google" id="ProtNLM"/>
    </source>
</evidence>